<proteinExistence type="predicted"/>
<dbReference type="AlphaFoldDB" id="A0A3G9INK9"/>
<keyword evidence="2" id="KW-1185">Reference proteome</keyword>
<reference evidence="1 2" key="1">
    <citation type="submission" date="2018-11" db="EMBL/GenBank/DDBJ databases">
        <title>Complete genome sequence of Paenibacillus baekrokdamisoli strain KCTC 33723.</title>
        <authorList>
            <person name="Kang S.W."/>
            <person name="Lee K.C."/>
            <person name="Kim K.K."/>
            <person name="Kim J.S."/>
            <person name="Kim D.S."/>
            <person name="Ko S.H."/>
            <person name="Yang S.H."/>
            <person name="Lee J.S."/>
        </authorList>
    </citation>
    <scope>NUCLEOTIDE SEQUENCE [LARGE SCALE GENOMIC DNA]</scope>
    <source>
        <strain evidence="1 2">KCTC 33723</strain>
    </source>
</reference>
<sequence>MRHLGSELFKTSNILQFVLNGANTYIQFLIASIKKISSYFNKFLAILGSYTASSGKGVGHATEFIIKKIVVNRQPN</sequence>
<name>A0A3G9INK9_9BACL</name>
<evidence type="ECO:0000313" key="1">
    <source>
        <dbReference type="EMBL" id="BBH19906.1"/>
    </source>
</evidence>
<evidence type="ECO:0000313" key="2">
    <source>
        <dbReference type="Proteomes" id="UP000275368"/>
    </source>
</evidence>
<accession>A0A3G9INK9</accession>
<dbReference type="Proteomes" id="UP000275368">
    <property type="component" value="Chromosome"/>
</dbReference>
<dbReference type="EMBL" id="AP019308">
    <property type="protein sequence ID" value="BBH19906.1"/>
    <property type="molecule type" value="Genomic_DNA"/>
</dbReference>
<organism evidence="1 2">
    <name type="scientific">Paenibacillus baekrokdamisoli</name>
    <dbReference type="NCBI Taxonomy" id="1712516"/>
    <lineage>
        <taxon>Bacteria</taxon>
        <taxon>Bacillati</taxon>
        <taxon>Bacillota</taxon>
        <taxon>Bacilli</taxon>
        <taxon>Bacillales</taxon>
        <taxon>Paenibacillaceae</taxon>
        <taxon>Paenibacillus</taxon>
    </lineage>
</organism>
<gene>
    <name evidence="1" type="ORF">Back11_12510</name>
</gene>
<dbReference type="KEGG" id="pbk:Back11_12510"/>
<protein>
    <submittedName>
        <fullName evidence="1">Uncharacterized protein</fullName>
    </submittedName>
</protein>